<dbReference type="Pfam" id="PF04715">
    <property type="entry name" value="Anth_synt_I_N"/>
    <property type="match status" value="1"/>
</dbReference>
<feature type="domain" description="Chorismate-utilising enzyme C-terminal" evidence="1">
    <location>
        <begin position="192"/>
        <end position="315"/>
    </location>
</feature>
<dbReference type="Pfam" id="PF00425">
    <property type="entry name" value="Chorismate_bind"/>
    <property type="match status" value="1"/>
</dbReference>
<gene>
    <name evidence="3" type="ORF">S01H1_16377</name>
</gene>
<dbReference type="PANTHER" id="PTHR11236:SF9">
    <property type="entry name" value="ANTHRANILATE SYNTHASE COMPONENT 1"/>
    <property type="match status" value="1"/>
</dbReference>
<feature type="non-terminal residue" evidence="3">
    <location>
        <position position="315"/>
    </location>
</feature>
<dbReference type="InterPro" id="IPR015890">
    <property type="entry name" value="Chorismate_C"/>
</dbReference>
<reference evidence="3" key="1">
    <citation type="journal article" date="2014" name="Front. Microbiol.">
        <title>High frequency of phylogenetically diverse reductive dehalogenase-homologous genes in deep subseafloor sedimentary metagenomes.</title>
        <authorList>
            <person name="Kawai M."/>
            <person name="Futagami T."/>
            <person name="Toyoda A."/>
            <person name="Takaki Y."/>
            <person name="Nishi S."/>
            <person name="Hori S."/>
            <person name="Arai W."/>
            <person name="Tsubouchi T."/>
            <person name="Morono Y."/>
            <person name="Uchiyama I."/>
            <person name="Ito T."/>
            <person name="Fujiyama A."/>
            <person name="Inagaki F."/>
            <person name="Takami H."/>
        </authorList>
    </citation>
    <scope>NUCLEOTIDE SEQUENCE</scope>
    <source>
        <strain evidence="3">Expedition CK06-06</strain>
    </source>
</reference>
<evidence type="ECO:0000313" key="3">
    <source>
        <dbReference type="EMBL" id="GAF81297.1"/>
    </source>
</evidence>
<comment type="caution">
    <text evidence="3">The sequence shown here is derived from an EMBL/GenBank/DDBJ whole genome shotgun (WGS) entry which is preliminary data.</text>
</comment>
<evidence type="ECO:0000259" key="1">
    <source>
        <dbReference type="Pfam" id="PF00425"/>
    </source>
</evidence>
<dbReference type="GO" id="GO:0000162">
    <property type="term" value="P:L-tryptophan biosynthetic process"/>
    <property type="evidence" value="ECO:0007669"/>
    <property type="project" value="TreeGrafter"/>
</dbReference>
<dbReference type="AlphaFoldDB" id="X0SZC5"/>
<dbReference type="InterPro" id="IPR006805">
    <property type="entry name" value="Anth_synth_I_N"/>
</dbReference>
<organism evidence="3">
    <name type="scientific">marine sediment metagenome</name>
    <dbReference type="NCBI Taxonomy" id="412755"/>
    <lineage>
        <taxon>unclassified sequences</taxon>
        <taxon>metagenomes</taxon>
        <taxon>ecological metagenomes</taxon>
    </lineage>
</organism>
<protein>
    <recommendedName>
        <fullName evidence="4">Chorismate-utilising enzyme C-terminal domain-containing protein</fullName>
    </recommendedName>
</protein>
<dbReference type="InterPro" id="IPR019999">
    <property type="entry name" value="Anth_synth_I-like"/>
</dbReference>
<dbReference type="SUPFAM" id="SSF56322">
    <property type="entry name" value="ADC synthase"/>
    <property type="match status" value="1"/>
</dbReference>
<dbReference type="PANTHER" id="PTHR11236">
    <property type="entry name" value="AMINOBENZOATE/ANTHRANILATE SYNTHASE"/>
    <property type="match status" value="1"/>
</dbReference>
<sequence length="315" mass="35503">MGGSIQVAVLEQGCRPFEWLRSVADEPYPVLLESSLHDTYLGQYSILCWDPLKKLTCRADGVEIEDLRRGGRVVLTENPFKVLSAEFDRHRFAAPSGFDLPFAGGAVGYFSYDLRHRVEKLPRWCSYDLDVPEFIVCFYDRAVIFDHRRDVTVCVGPARAGHPQTSLGVAPFEHGGCLPEIEGVELKSNFTRDGYPEAVERTKEYIAAGDIFQVNLSQRFEGPCPAEGLTVYERLRAINPAPFSAYLKYPEFEIISSSPERFLLVEGDHVSTRPIKGTRPRLEGDEVFNQRMRAELLGSAKDHAELAMIVDLERN</sequence>
<feature type="domain" description="Anthranilate synthase component I N-terminal" evidence="2">
    <location>
        <begin position="16"/>
        <end position="150"/>
    </location>
</feature>
<evidence type="ECO:0000259" key="2">
    <source>
        <dbReference type="Pfam" id="PF04715"/>
    </source>
</evidence>
<dbReference type="Gene3D" id="3.60.120.10">
    <property type="entry name" value="Anthranilate synthase"/>
    <property type="match status" value="1"/>
</dbReference>
<dbReference type="InterPro" id="IPR005801">
    <property type="entry name" value="ADC_synthase"/>
</dbReference>
<accession>X0SZC5</accession>
<proteinExistence type="predicted"/>
<dbReference type="EMBL" id="BARS01008611">
    <property type="protein sequence ID" value="GAF81297.1"/>
    <property type="molecule type" value="Genomic_DNA"/>
</dbReference>
<name>X0SZC5_9ZZZZ</name>
<evidence type="ECO:0008006" key="4">
    <source>
        <dbReference type="Google" id="ProtNLM"/>
    </source>
</evidence>